<accession>A0AA37TSB0</accession>
<dbReference type="EMBL" id="BSPP01000007">
    <property type="protein sequence ID" value="GLS86819.1"/>
    <property type="molecule type" value="Genomic_DNA"/>
</dbReference>
<proteinExistence type="predicted"/>
<dbReference type="AlphaFoldDB" id="A0AA37TSB0"/>
<sequence length="72" mass="8105">MYKQTIADLLSADFKRFAGLIETLLMEDHRTLNHLPRGAFADYARRAEATGVAALEEMRADFIAHGEMSADY</sequence>
<reference evidence="1 2" key="1">
    <citation type="journal article" date="2014" name="Int. J. Syst. Evol. Microbiol.">
        <title>Complete genome sequence of Corynebacterium casei LMG S-19264T (=DSM 44701T), isolated from a smear-ripened cheese.</title>
        <authorList>
            <consortium name="US DOE Joint Genome Institute (JGI-PGF)"/>
            <person name="Walter F."/>
            <person name="Albersmeier A."/>
            <person name="Kalinowski J."/>
            <person name="Ruckert C."/>
        </authorList>
    </citation>
    <scope>NUCLEOTIDE SEQUENCE [LARGE SCALE GENOMIC DNA]</scope>
    <source>
        <strain evidence="1 2">NBRC 111766</strain>
    </source>
</reference>
<evidence type="ECO:0000313" key="2">
    <source>
        <dbReference type="Proteomes" id="UP001157355"/>
    </source>
</evidence>
<dbReference type="Proteomes" id="UP001157355">
    <property type="component" value="Unassembled WGS sequence"/>
</dbReference>
<gene>
    <name evidence="1" type="ORF">GCM10010873_17930</name>
</gene>
<keyword evidence="2" id="KW-1185">Reference proteome</keyword>
<name>A0AA37TSB0_9RHOB</name>
<organism evidence="1 2">
    <name type="scientific">Cypionkella aquatica</name>
    <dbReference type="NCBI Taxonomy" id="1756042"/>
    <lineage>
        <taxon>Bacteria</taxon>
        <taxon>Pseudomonadati</taxon>
        <taxon>Pseudomonadota</taxon>
        <taxon>Alphaproteobacteria</taxon>
        <taxon>Rhodobacterales</taxon>
        <taxon>Paracoccaceae</taxon>
        <taxon>Cypionkella</taxon>
    </lineage>
</organism>
<comment type="caution">
    <text evidence="1">The sequence shown here is derived from an EMBL/GenBank/DDBJ whole genome shotgun (WGS) entry which is preliminary data.</text>
</comment>
<protein>
    <submittedName>
        <fullName evidence="1">Uncharacterized protein</fullName>
    </submittedName>
</protein>
<evidence type="ECO:0000313" key="1">
    <source>
        <dbReference type="EMBL" id="GLS86819.1"/>
    </source>
</evidence>
<dbReference type="RefSeq" id="WP_284325010.1">
    <property type="nucleotide sequence ID" value="NZ_BSPP01000007.1"/>
</dbReference>